<dbReference type="AlphaFoldDB" id="A0A6J4RC33"/>
<organism evidence="7">
    <name type="scientific">uncultured Rubrobacteraceae bacterium</name>
    <dbReference type="NCBI Taxonomy" id="349277"/>
    <lineage>
        <taxon>Bacteria</taxon>
        <taxon>Bacillati</taxon>
        <taxon>Actinomycetota</taxon>
        <taxon>Rubrobacteria</taxon>
        <taxon>Rubrobacterales</taxon>
        <taxon>Rubrobacteraceae</taxon>
        <taxon>environmental samples</taxon>
    </lineage>
</organism>
<evidence type="ECO:0000256" key="5">
    <source>
        <dbReference type="SAM" id="Phobius"/>
    </source>
</evidence>
<feature type="transmembrane region" description="Helical" evidence="5">
    <location>
        <begin position="126"/>
        <end position="144"/>
    </location>
</feature>
<accession>A0A6J4RC33</accession>
<gene>
    <name evidence="7" type="ORF">AVDCRST_MAG02-3995</name>
</gene>
<evidence type="ECO:0000313" key="7">
    <source>
        <dbReference type="EMBL" id="CAA9469926.1"/>
    </source>
</evidence>
<dbReference type="Pfam" id="PF04932">
    <property type="entry name" value="Wzy_C"/>
    <property type="match status" value="1"/>
</dbReference>
<feature type="transmembrane region" description="Helical" evidence="5">
    <location>
        <begin position="240"/>
        <end position="258"/>
    </location>
</feature>
<feature type="domain" description="O-antigen ligase-related" evidence="6">
    <location>
        <begin position="203"/>
        <end position="337"/>
    </location>
</feature>
<protein>
    <recommendedName>
        <fullName evidence="6">O-antigen ligase-related domain-containing protein</fullName>
    </recommendedName>
</protein>
<keyword evidence="3 5" id="KW-1133">Transmembrane helix</keyword>
<dbReference type="InterPro" id="IPR051533">
    <property type="entry name" value="WaaL-like"/>
</dbReference>
<comment type="subcellular location">
    <subcellularLocation>
        <location evidence="1">Membrane</location>
        <topology evidence="1">Multi-pass membrane protein</topology>
    </subcellularLocation>
</comment>
<dbReference type="GO" id="GO:0016020">
    <property type="term" value="C:membrane"/>
    <property type="evidence" value="ECO:0007669"/>
    <property type="project" value="UniProtKB-SubCell"/>
</dbReference>
<keyword evidence="4 5" id="KW-0472">Membrane</keyword>
<evidence type="ECO:0000256" key="2">
    <source>
        <dbReference type="ARBA" id="ARBA00022692"/>
    </source>
</evidence>
<feature type="transmembrane region" description="Helical" evidence="5">
    <location>
        <begin position="65"/>
        <end position="84"/>
    </location>
</feature>
<evidence type="ECO:0000259" key="6">
    <source>
        <dbReference type="Pfam" id="PF04932"/>
    </source>
</evidence>
<feature type="transmembrane region" description="Helical" evidence="5">
    <location>
        <begin position="96"/>
        <end position="114"/>
    </location>
</feature>
<name>A0A6J4RC33_9ACTN</name>
<feature type="transmembrane region" description="Helical" evidence="5">
    <location>
        <begin position="319"/>
        <end position="344"/>
    </location>
</feature>
<sequence length="433" mass="47954">MAVRLRQPLLAQVLLFISLTGALGFLEYSTLLALRFEEFAEVCTLLLFAWLAASTKVASFRNPYVFLPALGLVSFVLLYAYVFALRTGAPLLPSIFAQRYFVFVLLGPIVYLLSVRGWELADFRRVFILAMLTATAGYAAYDIILAPKSALLSGQFFVLQLGSSYLEAGGELRRLNAVNLFLLLYFGGRLFQARRLLPFASLVVAVSALLLAITIPRALLTSAVIALILYVIFLRRPGRAALTMIMLPLYIFVVALLTPDLRAAFIGAFSTDLSYEVRIVEVQKAWQVIREYPLLGFGQDSVQSLSYQDIFGHLYPADIGLLGVTFQFGLVGLALYLVFVAWLCTNLLRLVWAYAAADVSPRQRLFVWTLFIVCFMFLVASPLQARYIIPQGQGLPIGAVSWGLLMAYRHGLISTRTATQDVSLPLSPTPTSV</sequence>
<reference evidence="7" key="1">
    <citation type="submission" date="2020-02" db="EMBL/GenBank/DDBJ databases">
        <authorList>
            <person name="Meier V. D."/>
        </authorList>
    </citation>
    <scope>NUCLEOTIDE SEQUENCE</scope>
    <source>
        <strain evidence="7">AVDCRST_MAG02</strain>
    </source>
</reference>
<dbReference type="PANTHER" id="PTHR37422:SF13">
    <property type="entry name" value="LIPOPOLYSACCHARIDE BIOSYNTHESIS PROTEIN PA4999-RELATED"/>
    <property type="match status" value="1"/>
</dbReference>
<keyword evidence="2 5" id="KW-0812">Transmembrane</keyword>
<evidence type="ECO:0000256" key="1">
    <source>
        <dbReference type="ARBA" id="ARBA00004141"/>
    </source>
</evidence>
<evidence type="ECO:0000256" key="4">
    <source>
        <dbReference type="ARBA" id="ARBA00023136"/>
    </source>
</evidence>
<evidence type="ECO:0000256" key="3">
    <source>
        <dbReference type="ARBA" id="ARBA00022989"/>
    </source>
</evidence>
<proteinExistence type="predicted"/>
<feature type="transmembrane region" description="Helical" evidence="5">
    <location>
        <begin position="365"/>
        <end position="383"/>
    </location>
</feature>
<dbReference type="PANTHER" id="PTHR37422">
    <property type="entry name" value="TEICHURONIC ACID BIOSYNTHESIS PROTEIN TUAE"/>
    <property type="match status" value="1"/>
</dbReference>
<dbReference type="EMBL" id="CADCVH010000102">
    <property type="protein sequence ID" value="CAA9469926.1"/>
    <property type="molecule type" value="Genomic_DNA"/>
</dbReference>
<dbReference type="InterPro" id="IPR007016">
    <property type="entry name" value="O-antigen_ligase-rel_domated"/>
</dbReference>
<feature type="transmembrane region" description="Helical" evidence="5">
    <location>
        <begin position="204"/>
        <end position="233"/>
    </location>
</feature>